<dbReference type="GO" id="GO:0005886">
    <property type="term" value="C:plasma membrane"/>
    <property type="evidence" value="ECO:0007669"/>
    <property type="project" value="TreeGrafter"/>
</dbReference>
<proteinExistence type="predicted"/>
<dbReference type="CDD" id="cd06259">
    <property type="entry name" value="YdcF-like"/>
    <property type="match status" value="1"/>
</dbReference>
<protein>
    <submittedName>
        <fullName evidence="2">YdcF family protein</fullName>
    </submittedName>
</protein>
<accession>A0A5D4KJK0</accession>
<gene>
    <name evidence="2" type="ORF">FZC79_00610</name>
</gene>
<dbReference type="Gene3D" id="3.40.50.620">
    <property type="entry name" value="HUPs"/>
    <property type="match status" value="1"/>
</dbReference>
<sequence length="214" mass="24436">MKPLISKEPISPEFTERRVKDLTTIVFGERIEPKKCDALFVFSGTHPGHWKKAVEAYHRGLCDRVIVTGGISITGVPHPQWEDRTAKEADLICAHLIEEGIPVNKIVFENRSSNSLENVLYAKEVFDFSGIQSLLYICKSHAAGRQERTLRKHLGESLEYIPYSFDAEYEGEKVARETWNESETGRNRVWGEFLRILAYGEKGDIISLEIKKLQ</sequence>
<dbReference type="Proteomes" id="UP000323317">
    <property type="component" value="Unassembled WGS sequence"/>
</dbReference>
<name>A0A5D4KJK0_9BACI</name>
<dbReference type="GO" id="GO:0043164">
    <property type="term" value="P:Gram-negative-bacterium-type cell wall biogenesis"/>
    <property type="evidence" value="ECO:0007669"/>
    <property type="project" value="TreeGrafter"/>
</dbReference>
<feature type="domain" description="DUF218" evidence="1">
    <location>
        <begin position="38"/>
        <end position="170"/>
    </location>
</feature>
<dbReference type="Pfam" id="PF02698">
    <property type="entry name" value="DUF218"/>
    <property type="match status" value="1"/>
</dbReference>
<reference evidence="2 3" key="1">
    <citation type="submission" date="2019-08" db="EMBL/GenBank/DDBJ databases">
        <title>Bacillus genomes from the desert of Cuatro Cienegas, Coahuila.</title>
        <authorList>
            <person name="Olmedo-Alvarez G."/>
        </authorList>
    </citation>
    <scope>NUCLEOTIDE SEQUENCE [LARGE SCALE GENOMIC DNA]</scope>
    <source>
        <strain evidence="2 3">CH40_1T</strain>
    </source>
</reference>
<evidence type="ECO:0000313" key="3">
    <source>
        <dbReference type="Proteomes" id="UP000323317"/>
    </source>
</evidence>
<dbReference type="GO" id="GO:0000270">
    <property type="term" value="P:peptidoglycan metabolic process"/>
    <property type="evidence" value="ECO:0007669"/>
    <property type="project" value="TreeGrafter"/>
</dbReference>
<dbReference type="EMBL" id="VTEH01000001">
    <property type="protein sequence ID" value="TYR77358.1"/>
    <property type="molecule type" value="Genomic_DNA"/>
</dbReference>
<dbReference type="PANTHER" id="PTHR30336:SF4">
    <property type="entry name" value="ENVELOPE BIOGENESIS FACTOR ELYC"/>
    <property type="match status" value="1"/>
</dbReference>
<evidence type="ECO:0000259" key="1">
    <source>
        <dbReference type="Pfam" id="PF02698"/>
    </source>
</evidence>
<evidence type="ECO:0000313" key="2">
    <source>
        <dbReference type="EMBL" id="TYR77358.1"/>
    </source>
</evidence>
<dbReference type="InterPro" id="IPR003848">
    <property type="entry name" value="DUF218"/>
</dbReference>
<dbReference type="InterPro" id="IPR051599">
    <property type="entry name" value="Cell_Envelope_Assoc"/>
</dbReference>
<dbReference type="InterPro" id="IPR014729">
    <property type="entry name" value="Rossmann-like_a/b/a_fold"/>
</dbReference>
<dbReference type="PANTHER" id="PTHR30336">
    <property type="entry name" value="INNER MEMBRANE PROTEIN, PROBABLE PERMEASE"/>
    <property type="match status" value="1"/>
</dbReference>
<dbReference type="RefSeq" id="WP_148944978.1">
    <property type="nucleotide sequence ID" value="NZ_JBNILU010000001.1"/>
</dbReference>
<dbReference type="AlphaFoldDB" id="A0A5D4KJK0"/>
<organism evidence="2 3">
    <name type="scientific">Rossellomorea vietnamensis</name>
    <dbReference type="NCBI Taxonomy" id="218284"/>
    <lineage>
        <taxon>Bacteria</taxon>
        <taxon>Bacillati</taxon>
        <taxon>Bacillota</taxon>
        <taxon>Bacilli</taxon>
        <taxon>Bacillales</taxon>
        <taxon>Bacillaceae</taxon>
        <taxon>Rossellomorea</taxon>
    </lineage>
</organism>
<comment type="caution">
    <text evidence="2">The sequence shown here is derived from an EMBL/GenBank/DDBJ whole genome shotgun (WGS) entry which is preliminary data.</text>
</comment>